<name>A0A6G1IEZ6_9PLEO</name>
<protein>
    <submittedName>
        <fullName evidence="1">Uncharacterized protein</fullName>
    </submittedName>
</protein>
<organism evidence="1 2">
    <name type="scientific">Lentithecium fluviatile CBS 122367</name>
    <dbReference type="NCBI Taxonomy" id="1168545"/>
    <lineage>
        <taxon>Eukaryota</taxon>
        <taxon>Fungi</taxon>
        <taxon>Dikarya</taxon>
        <taxon>Ascomycota</taxon>
        <taxon>Pezizomycotina</taxon>
        <taxon>Dothideomycetes</taxon>
        <taxon>Pleosporomycetidae</taxon>
        <taxon>Pleosporales</taxon>
        <taxon>Massarineae</taxon>
        <taxon>Lentitheciaceae</taxon>
        <taxon>Lentithecium</taxon>
    </lineage>
</organism>
<gene>
    <name evidence="1" type="ORF">K458DRAFT_396703</name>
</gene>
<proteinExistence type="predicted"/>
<keyword evidence="2" id="KW-1185">Reference proteome</keyword>
<sequence length="94" mass="10289">MRSYSRLHRSIALFNASCNVVGVAAAVSADSIDPITTDAPALPRRGLPYEDDPALFGYQYGSDYTCIHSNFVLDARRDIGDSWEASALLPYIYG</sequence>
<accession>A0A6G1IEZ6</accession>
<dbReference type="EMBL" id="MU005631">
    <property type="protein sequence ID" value="KAF2676668.1"/>
    <property type="molecule type" value="Genomic_DNA"/>
</dbReference>
<evidence type="ECO:0000313" key="1">
    <source>
        <dbReference type="EMBL" id="KAF2676668.1"/>
    </source>
</evidence>
<dbReference type="Proteomes" id="UP000799291">
    <property type="component" value="Unassembled WGS sequence"/>
</dbReference>
<reference evidence="1" key="1">
    <citation type="journal article" date="2020" name="Stud. Mycol.">
        <title>101 Dothideomycetes genomes: a test case for predicting lifestyles and emergence of pathogens.</title>
        <authorList>
            <person name="Haridas S."/>
            <person name="Albert R."/>
            <person name="Binder M."/>
            <person name="Bloem J."/>
            <person name="Labutti K."/>
            <person name="Salamov A."/>
            <person name="Andreopoulos B."/>
            <person name="Baker S."/>
            <person name="Barry K."/>
            <person name="Bills G."/>
            <person name="Bluhm B."/>
            <person name="Cannon C."/>
            <person name="Castanera R."/>
            <person name="Culley D."/>
            <person name="Daum C."/>
            <person name="Ezra D."/>
            <person name="Gonzalez J."/>
            <person name="Henrissat B."/>
            <person name="Kuo A."/>
            <person name="Liang C."/>
            <person name="Lipzen A."/>
            <person name="Lutzoni F."/>
            <person name="Magnuson J."/>
            <person name="Mondo S."/>
            <person name="Nolan M."/>
            <person name="Ohm R."/>
            <person name="Pangilinan J."/>
            <person name="Park H.-J."/>
            <person name="Ramirez L."/>
            <person name="Alfaro M."/>
            <person name="Sun H."/>
            <person name="Tritt A."/>
            <person name="Yoshinaga Y."/>
            <person name="Zwiers L.-H."/>
            <person name="Turgeon B."/>
            <person name="Goodwin S."/>
            <person name="Spatafora J."/>
            <person name="Crous P."/>
            <person name="Grigoriev I."/>
        </authorList>
    </citation>
    <scope>NUCLEOTIDE SEQUENCE</scope>
    <source>
        <strain evidence="1">CBS 122367</strain>
    </source>
</reference>
<dbReference type="AlphaFoldDB" id="A0A6G1IEZ6"/>
<evidence type="ECO:0000313" key="2">
    <source>
        <dbReference type="Proteomes" id="UP000799291"/>
    </source>
</evidence>